<evidence type="ECO:0000259" key="7">
    <source>
        <dbReference type="PROSITE" id="PS50110"/>
    </source>
</evidence>
<evidence type="ECO:0000256" key="3">
    <source>
        <dbReference type="ARBA" id="ARBA00023015"/>
    </source>
</evidence>
<keyword evidence="2" id="KW-0902">Two-component regulatory system</keyword>
<dbReference type="PROSITE" id="PS50110">
    <property type="entry name" value="RESPONSE_REGULATORY"/>
    <property type="match status" value="1"/>
</dbReference>
<dbReference type="PANTHER" id="PTHR48111:SF1">
    <property type="entry name" value="TWO-COMPONENT RESPONSE REGULATOR ORR33"/>
    <property type="match status" value="1"/>
</dbReference>
<dbReference type="InterPro" id="IPR039420">
    <property type="entry name" value="WalR-like"/>
</dbReference>
<feature type="modified residue" description="4-aspartylphosphate" evidence="6">
    <location>
        <position position="62"/>
    </location>
</feature>
<evidence type="ECO:0000256" key="6">
    <source>
        <dbReference type="PROSITE-ProRule" id="PRU00169"/>
    </source>
</evidence>
<dbReference type="EMBL" id="NRRL01000119">
    <property type="protein sequence ID" value="MBK1670812.1"/>
    <property type="molecule type" value="Genomic_DNA"/>
</dbReference>
<evidence type="ECO:0000256" key="4">
    <source>
        <dbReference type="ARBA" id="ARBA00023125"/>
    </source>
</evidence>
<keyword evidence="3" id="KW-0805">Transcription regulation</keyword>
<dbReference type="Gene3D" id="3.40.50.2300">
    <property type="match status" value="1"/>
</dbReference>
<name>A0ABS1DK18_9PROT</name>
<dbReference type="InterPro" id="IPR011006">
    <property type="entry name" value="CheY-like_superfamily"/>
</dbReference>
<dbReference type="Pfam" id="PF00072">
    <property type="entry name" value="Response_reg"/>
    <property type="match status" value="1"/>
</dbReference>
<dbReference type="SMART" id="SM00448">
    <property type="entry name" value="REC"/>
    <property type="match status" value="1"/>
</dbReference>
<sequence length="128" mass="13816">MTAPPETLAGRHILIAEDEYLIARDMEHTLVDAGCAQVSVVPSIDACLSAAAHSRPDAVVLDLRLRDGDAGDLARQMRSNGLPVIFITGYEETAIPDDLTDLPVLAKPIPRKRLVCALVTALEARFSR</sequence>
<keyword evidence="9" id="KW-1185">Reference proteome</keyword>
<evidence type="ECO:0000256" key="5">
    <source>
        <dbReference type="ARBA" id="ARBA00023163"/>
    </source>
</evidence>
<accession>A0ABS1DK18</accession>
<keyword evidence="4" id="KW-0238">DNA-binding</keyword>
<evidence type="ECO:0000313" key="9">
    <source>
        <dbReference type="Proteomes" id="UP001296873"/>
    </source>
</evidence>
<proteinExistence type="predicted"/>
<organism evidence="8 9">
    <name type="scientific">Rhodovibrio sodomensis</name>
    <dbReference type="NCBI Taxonomy" id="1088"/>
    <lineage>
        <taxon>Bacteria</taxon>
        <taxon>Pseudomonadati</taxon>
        <taxon>Pseudomonadota</taxon>
        <taxon>Alphaproteobacteria</taxon>
        <taxon>Rhodospirillales</taxon>
        <taxon>Rhodovibrionaceae</taxon>
        <taxon>Rhodovibrio</taxon>
    </lineage>
</organism>
<keyword evidence="5" id="KW-0804">Transcription</keyword>
<dbReference type="PANTHER" id="PTHR48111">
    <property type="entry name" value="REGULATOR OF RPOS"/>
    <property type="match status" value="1"/>
</dbReference>
<dbReference type="RefSeq" id="WP_200343261.1">
    <property type="nucleotide sequence ID" value="NZ_NRRL01000119.1"/>
</dbReference>
<reference evidence="8 9" key="1">
    <citation type="journal article" date="2020" name="Microorganisms">
        <title>Osmotic Adaptation and Compatible Solute Biosynthesis of Phototrophic Bacteria as Revealed from Genome Analyses.</title>
        <authorList>
            <person name="Imhoff J.F."/>
            <person name="Rahn T."/>
            <person name="Kunzel S."/>
            <person name="Keller A."/>
            <person name="Neulinger S.C."/>
        </authorList>
    </citation>
    <scope>NUCLEOTIDE SEQUENCE [LARGE SCALE GENOMIC DNA]</scope>
    <source>
        <strain evidence="8 9">DSM 9895</strain>
    </source>
</reference>
<dbReference type="Proteomes" id="UP001296873">
    <property type="component" value="Unassembled WGS sequence"/>
</dbReference>
<keyword evidence="1 6" id="KW-0597">Phosphoprotein</keyword>
<feature type="domain" description="Response regulatory" evidence="7">
    <location>
        <begin position="12"/>
        <end position="122"/>
    </location>
</feature>
<dbReference type="InterPro" id="IPR001789">
    <property type="entry name" value="Sig_transdc_resp-reg_receiver"/>
</dbReference>
<evidence type="ECO:0000256" key="2">
    <source>
        <dbReference type="ARBA" id="ARBA00023012"/>
    </source>
</evidence>
<evidence type="ECO:0000313" key="8">
    <source>
        <dbReference type="EMBL" id="MBK1670812.1"/>
    </source>
</evidence>
<protein>
    <recommendedName>
        <fullName evidence="7">Response regulatory domain-containing protein</fullName>
    </recommendedName>
</protein>
<comment type="caution">
    <text evidence="8">The sequence shown here is derived from an EMBL/GenBank/DDBJ whole genome shotgun (WGS) entry which is preliminary data.</text>
</comment>
<evidence type="ECO:0000256" key="1">
    <source>
        <dbReference type="ARBA" id="ARBA00022553"/>
    </source>
</evidence>
<dbReference type="SUPFAM" id="SSF52172">
    <property type="entry name" value="CheY-like"/>
    <property type="match status" value="1"/>
</dbReference>
<gene>
    <name evidence="8" type="ORF">CKO28_22605</name>
</gene>